<dbReference type="EMBL" id="FUYX01000009">
    <property type="protein sequence ID" value="SKB97150.1"/>
    <property type="molecule type" value="Genomic_DNA"/>
</dbReference>
<organism evidence="1 2">
    <name type="scientific">Bosea thiooxidans</name>
    <dbReference type="NCBI Taxonomy" id="53254"/>
    <lineage>
        <taxon>Bacteria</taxon>
        <taxon>Pseudomonadati</taxon>
        <taxon>Pseudomonadota</taxon>
        <taxon>Alphaproteobacteria</taxon>
        <taxon>Hyphomicrobiales</taxon>
        <taxon>Boseaceae</taxon>
        <taxon>Bosea</taxon>
    </lineage>
</organism>
<reference evidence="1 2" key="1">
    <citation type="submission" date="2017-02" db="EMBL/GenBank/DDBJ databases">
        <authorList>
            <person name="Peterson S.W."/>
        </authorList>
    </citation>
    <scope>NUCLEOTIDE SEQUENCE [LARGE SCALE GENOMIC DNA]</scope>
    <source>
        <strain evidence="1 2">DSM 9653</strain>
    </source>
</reference>
<dbReference type="AlphaFoldDB" id="A0A1T5FLU0"/>
<gene>
    <name evidence="1" type="ORF">SAMN05660750_03346</name>
</gene>
<proteinExistence type="predicted"/>
<evidence type="ECO:0000313" key="1">
    <source>
        <dbReference type="EMBL" id="SKB97150.1"/>
    </source>
</evidence>
<evidence type="ECO:0000313" key="2">
    <source>
        <dbReference type="Proteomes" id="UP000190130"/>
    </source>
</evidence>
<protein>
    <submittedName>
        <fullName evidence="1">Uncharacterized protein</fullName>
    </submittedName>
</protein>
<dbReference type="Proteomes" id="UP000190130">
    <property type="component" value="Unassembled WGS sequence"/>
</dbReference>
<accession>A0A1T5FLU0</accession>
<name>A0A1T5FLU0_9HYPH</name>
<sequence length="292" mass="32554">MTAVRSVISQLGEIAGSPPALSNFGVVLDNERANYVLEAFETRHRFVASRIHLRAGKVLEIFGVEASRAGYECKGELPNCCPEPVEAISHFRSQFSHLAIGAELRLVLQQREENSVYAATEPLLRIVPRSIALGPICLSINVEQGFRLTHQVANVSDHRPLAFKRSSRLLDDLFHSRGRFPFEKLNLQKRWSENSQGDPSADNRRDACLVSLEPKFEAPKVRLVSLLRGELEGRANRRCYVARDCPRHGAAHDEGKESYRKGIVLLHGGTLPIRRSHGKPAASRLHSFARAA</sequence>